<feature type="non-terminal residue" evidence="1">
    <location>
        <position position="1"/>
    </location>
</feature>
<sequence length="43" mass="4693">DDDNDRGGGVRVGYSEYCKVIHYKKAQALPGPQSEYGGTINHP</sequence>
<dbReference type="EMBL" id="BARW01000318">
    <property type="protein sequence ID" value="GAI62671.1"/>
    <property type="molecule type" value="Genomic_DNA"/>
</dbReference>
<organism evidence="1">
    <name type="scientific">marine sediment metagenome</name>
    <dbReference type="NCBI Taxonomy" id="412755"/>
    <lineage>
        <taxon>unclassified sequences</taxon>
        <taxon>metagenomes</taxon>
        <taxon>ecological metagenomes</taxon>
    </lineage>
</organism>
<proteinExistence type="predicted"/>
<name>X1R6M6_9ZZZZ</name>
<gene>
    <name evidence="1" type="ORF">S12H4_01555</name>
</gene>
<reference evidence="1" key="1">
    <citation type="journal article" date="2014" name="Front. Microbiol.">
        <title>High frequency of phylogenetically diverse reductive dehalogenase-homologous genes in deep subseafloor sedimentary metagenomes.</title>
        <authorList>
            <person name="Kawai M."/>
            <person name="Futagami T."/>
            <person name="Toyoda A."/>
            <person name="Takaki Y."/>
            <person name="Nishi S."/>
            <person name="Hori S."/>
            <person name="Arai W."/>
            <person name="Tsubouchi T."/>
            <person name="Morono Y."/>
            <person name="Uchiyama I."/>
            <person name="Ito T."/>
            <person name="Fujiyama A."/>
            <person name="Inagaki F."/>
            <person name="Takami H."/>
        </authorList>
    </citation>
    <scope>NUCLEOTIDE SEQUENCE</scope>
    <source>
        <strain evidence="1">Expedition CK06-06</strain>
    </source>
</reference>
<evidence type="ECO:0000313" key="1">
    <source>
        <dbReference type="EMBL" id="GAI62671.1"/>
    </source>
</evidence>
<dbReference type="AlphaFoldDB" id="X1R6M6"/>
<accession>X1R6M6</accession>
<comment type="caution">
    <text evidence="1">The sequence shown here is derived from an EMBL/GenBank/DDBJ whole genome shotgun (WGS) entry which is preliminary data.</text>
</comment>
<protein>
    <submittedName>
        <fullName evidence="1">Uncharacterized protein</fullName>
    </submittedName>
</protein>